<comment type="caution">
    <text evidence="1">The sequence shown here is derived from an EMBL/GenBank/DDBJ whole genome shotgun (WGS) entry which is preliminary data.</text>
</comment>
<organism evidence="1 2">
    <name type="scientific">Vibrio panuliri</name>
    <dbReference type="NCBI Taxonomy" id="1381081"/>
    <lineage>
        <taxon>Bacteria</taxon>
        <taxon>Pseudomonadati</taxon>
        <taxon>Pseudomonadota</taxon>
        <taxon>Gammaproteobacteria</taxon>
        <taxon>Vibrionales</taxon>
        <taxon>Vibrionaceae</taxon>
        <taxon>Vibrio</taxon>
    </lineage>
</organism>
<protein>
    <submittedName>
        <fullName evidence="1">Uncharacterized protein</fullName>
    </submittedName>
</protein>
<dbReference type="STRING" id="1381081.BIY22_03405"/>
<name>A0A1Q9HRU7_9VIBR</name>
<reference evidence="1 2" key="1">
    <citation type="submission" date="2016-09" db="EMBL/GenBank/DDBJ databases">
        <title>Genomic Taxonomy of the Vibrionaceae.</title>
        <authorList>
            <person name="Gonzalez-Castillo A."/>
            <person name="Gomez-Gil B."/>
            <person name="Enciso-Ibarra K."/>
        </authorList>
    </citation>
    <scope>NUCLEOTIDE SEQUENCE [LARGE SCALE GENOMIC DNA]</scope>
    <source>
        <strain evidence="1 2">CAIM 703</strain>
    </source>
</reference>
<dbReference type="Proteomes" id="UP000186313">
    <property type="component" value="Unassembled WGS sequence"/>
</dbReference>
<dbReference type="EMBL" id="MJMJ01000001">
    <property type="protein sequence ID" value="OLQ93552.1"/>
    <property type="molecule type" value="Genomic_DNA"/>
</dbReference>
<evidence type="ECO:0000313" key="1">
    <source>
        <dbReference type="EMBL" id="OLQ93552.1"/>
    </source>
</evidence>
<proteinExistence type="predicted"/>
<dbReference type="RefSeq" id="WP_075706185.1">
    <property type="nucleotide sequence ID" value="NZ_MJMJ01000001.1"/>
</dbReference>
<sequence>MRDGVINIKNNKTLKFIFEQLQVLEYLEINHDKHGLTLKEFNGLRDKYFKEILSEIGEHNLLYRFAKGLIETGEMPDVEFVPSGHKNREINEQ</sequence>
<gene>
    <name evidence="1" type="ORF">BIY22_03405</name>
</gene>
<dbReference type="AlphaFoldDB" id="A0A1Q9HRU7"/>
<evidence type="ECO:0000313" key="2">
    <source>
        <dbReference type="Proteomes" id="UP000186313"/>
    </source>
</evidence>
<accession>A0A1Q9HRU7</accession>